<organism evidence="4 5">
    <name type="scientific">Dryococelus australis</name>
    <dbReference type="NCBI Taxonomy" id="614101"/>
    <lineage>
        <taxon>Eukaryota</taxon>
        <taxon>Metazoa</taxon>
        <taxon>Ecdysozoa</taxon>
        <taxon>Arthropoda</taxon>
        <taxon>Hexapoda</taxon>
        <taxon>Insecta</taxon>
        <taxon>Pterygota</taxon>
        <taxon>Neoptera</taxon>
        <taxon>Polyneoptera</taxon>
        <taxon>Phasmatodea</taxon>
        <taxon>Verophasmatodea</taxon>
        <taxon>Anareolatae</taxon>
        <taxon>Phasmatidae</taxon>
        <taxon>Eurycanthinae</taxon>
        <taxon>Dryococelus</taxon>
    </lineage>
</organism>
<dbReference type="Pfam" id="PF12736">
    <property type="entry name" value="CABIT"/>
    <property type="match status" value="1"/>
</dbReference>
<reference evidence="4 5" key="1">
    <citation type="submission" date="2023-02" db="EMBL/GenBank/DDBJ databases">
        <title>LHISI_Scaffold_Assembly.</title>
        <authorList>
            <person name="Stuart O.P."/>
            <person name="Cleave R."/>
            <person name="Magrath M.J.L."/>
            <person name="Mikheyev A.S."/>
        </authorList>
    </citation>
    <scope>NUCLEOTIDE SEQUENCE [LARGE SCALE GENOMIC DNA]</scope>
    <source>
        <strain evidence="4">Daus_M_001</strain>
        <tissue evidence="4">Leg muscle</tissue>
    </source>
</reference>
<feature type="compositionally biased region" description="Low complexity" evidence="2">
    <location>
        <begin position="526"/>
        <end position="541"/>
    </location>
</feature>
<name>A0ABQ9GJB1_9NEOP</name>
<feature type="region of interest" description="Disordered" evidence="2">
    <location>
        <begin position="631"/>
        <end position="700"/>
    </location>
</feature>
<dbReference type="Proteomes" id="UP001159363">
    <property type="component" value="Chromosome 10"/>
</dbReference>
<sequence length="716" mass="76484">MAATDGQIVVAASRWADEGHYLREFVAKYPLPAVVKIIKGQYGGLGVPTLPSPGLQSTALLVSAGRRRKIAAQAVKLKEGRRVAGVGPRLAIPDSYPGYFELLSEEGRSVRCIESVSELARRRLAGGCLVREPVRVLVARCDADGGVTADGARTVAAGETLTPCGEVQLSGGAGSGARGRYLRCSDARGDAVLLGMEQRGRFSALAREDNISGVHTARNLLSKRLPLTVRLVHGPPPRGLKSPSHFVPELRLLSAFEEEHVFALPLQKDAGSAVALPLAAPLKLQRTRNADQLTSMREFQRLAERCSRLAAEAADRIQTKRASEEIWAAFNSEVVRVDEVECEVNMEHRRNAGARETGDPREDTQPRFPHVQIRERPRRESSPVLDGKLGDSKALRAAAVSSGKTGYFLRRSASSDSAASHHNHHHNHHHGHYHRGGGGDENRVPTAHADDYDEIDQIYDYVRGFAPLPKNIRSPFADVSPPPEAAAAPSPPRSPSSTPGHLALLAAPEVADDAGDDKPEPPPIETIPTKKLPPAAAAAAVKAEKRTRRVASAGGKDAPAAPKDKSGKLFIKNGNSQRGRLLRQKSASPLKEISGGSGGGGVGGGPKAGSPLFNIRYKSMSNLHQAMELDGTLDSSQSGGRTSGDSGAGAKLPEKRSRRLSRPRSLTNLVWELRGGGVVAEPPPPPPVKLEPGVHRKNNPSKLIVTGQKRIGTLYL</sequence>
<feature type="region of interest" description="Disordered" evidence="2">
    <location>
        <begin position="348"/>
        <end position="389"/>
    </location>
</feature>
<proteinExistence type="predicted"/>
<feature type="compositionally biased region" description="Polar residues" evidence="2">
    <location>
        <begin position="633"/>
        <end position="645"/>
    </location>
</feature>
<dbReference type="PANTHER" id="PTHR14454:SF11">
    <property type="entry name" value="SERRANO, ISOFORM F"/>
    <property type="match status" value="1"/>
</dbReference>
<dbReference type="PANTHER" id="PTHR14454">
    <property type="entry name" value="GRB2-ASSOCIATED AND REGULATOR OF MAPK PROTEIN FAMILY MEMBER"/>
    <property type="match status" value="1"/>
</dbReference>
<feature type="compositionally biased region" description="Basic and acidic residues" evidence="2">
    <location>
        <begin position="372"/>
        <end position="381"/>
    </location>
</feature>
<keyword evidence="5" id="KW-1185">Reference proteome</keyword>
<dbReference type="InterPro" id="IPR025946">
    <property type="entry name" value="CABIT_dom"/>
</dbReference>
<feature type="domain" description="CABIT" evidence="3">
    <location>
        <begin position="31"/>
        <end position="300"/>
    </location>
</feature>
<protein>
    <recommendedName>
        <fullName evidence="3">CABIT domain-containing protein</fullName>
    </recommendedName>
</protein>
<evidence type="ECO:0000313" key="4">
    <source>
        <dbReference type="EMBL" id="KAJ8872094.1"/>
    </source>
</evidence>
<comment type="caution">
    <text evidence="4">The sequence shown here is derived from an EMBL/GenBank/DDBJ whole genome shotgun (WGS) entry which is preliminary data.</text>
</comment>
<feature type="compositionally biased region" description="Basic and acidic residues" evidence="2">
    <location>
        <begin position="356"/>
        <end position="365"/>
    </location>
</feature>
<evidence type="ECO:0000259" key="3">
    <source>
        <dbReference type="Pfam" id="PF12736"/>
    </source>
</evidence>
<evidence type="ECO:0000313" key="5">
    <source>
        <dbReference type="Proteomes" id="UP001159363"/>
    </source>
</evidence>
<accession>A0ABQ9GJB1</accession>
<evidence type="ECO:0000256" key="2">
    <source>
        <dbReference type="SAM" id="MobiDB-lite"/>
    </source>
</evidence>
<feature type="region of interest" description="Disordered" evidence="2">
    <location>
        <begin position="474"/>
        <end position="607"/>
    </location>
</feature>
<dbReference type="InterPro" id="IPR052281">
    <property type="entry name" value="GAREM"/>
</dbReference>
<evidence type="ECO:0000256" key="1">
    <source>
        <dbReference type="ARBA" id="ARBA00022553"/>
    </source>
</evidence>
<dbReference type="EMBL" id="JARBHB010000011">
    <property type="protein sequence ID" value="KAJ8872094.1"/>
    <property type="molecule type" value="Genomic_DNA"/>
</dbReference>
<feature type="region of interest" description="Disordered" evidence="2">
    <location>
        <begin position="412"/>
        <end position="447"/>
    </location>
</feature>
<feature type="compositionally biased region" description="Pro residues" evidence="2">
    <location>
        <begin position="480"/>
        <end position="494"/>
    </location>
</feature>
<feature type="compositionally biased region" description="Basic residues" evidence="2">
    <location>
        <begin position="421"/>
        <end position="435"/>
    </location>
</feature>
<keyword evidence="1" id="KW-0597">Phosphoprotein</keyword>
<gene>
    <name evidence="4" type="ORF">PR048_025695</name>
</gene>
<feature type="compositionally biased region" description="Gly residues" evidence="2">
    <location>
        <begin position="595"/>
        <end position="607"/>
    </location>
</feature>